<dbReference type="Pfam" id="PF00078">
    <property type="entry name" value="RVT_1"/>
    <property type="match status" value="1"/>
</dbReference>
<dbReference type="EMBL" id="BAABME010004150">
    <property type="protein sequence ID" value="GAA0161361.1"/>
    <property type="molecule type" value="Genomic_DNA"/>
</dbReference>
<dbReference type="Proteomes" id="UP001454036">
    <property type="component" value="Unassembled WGS sequence"/>
</dbReference>
<keyword evidence="3" id="KW-1185">Reference proteome</keyword>
<dbReference type="PANTHER" id="PTHR33116">
    <property type="entry name" value="REVERSE TRANSCRIPTASE ZINC-BINDING DOMAIN-CONTAINING PROTEIN-RELATED-RELATED"/>
    <property type="match status" value="1"/>
</dbReference>
<accession>A0AAV3QEI5</accession>
<evidence type="ECO:0000313" key="2">
    <source>
        <dbReference type="EMBL" id="GAA0161361.1"/>
    </source>
</evidence>
<gene>
    <name evidence="2" type="ORF">LIER_17693</name>
</gene>
<protein>
    <recommendedName>
        <fullName evidence="1">Reverse transcriptase domain-containing protein</fullName>
    </recommendedName>
</protein>
<evidence type="ECO:0000259" key="1">
    <source>
        <dbReference type="Pfam" id="PF00078"/>
    </source>
</evidence>
<name>A0AAV3QEI5_LITER</name>
<evidence type="ECO:0000313" key="3">
    <source>
        <dbReference type="Proteomes" id="UP001454036"/>
    </source>
</evidence>
<proteinExistence type="predicted"/>
<feature type="domain" description="Reverse transcriptase" evidence="1">
    <location>
        <begin position="2"/>
        <end position="187"/>
    </location>
</feature>
<dbReference type="AlphaFoldDB" id="A0AAV3QEI5"/>
<reference evidence="2 3" key="1">
    <citation type="submission" date="2024-01" db="EMBL/GenBank/DDBJ databases">
        <title>The complete chloroplast genome sequence of Lithospermum erythrorhizon: insights into the phylogenetic relationship among Boraginaceae species and the maternal lineages of purple gromwells.</title>
        <authorList>
            <person name="Okada T."/>
            <person name="Watanabe K."/>
        </authorList>
    </citation>
    <scope>NUCLEOTIDE SEQUENCE [LARGE SCALE GENOMIC DNA]</scope>
</reference>
<sequence length="399" mass="45842">MGQFRPIDLCNTVVKVISKALARRLKNFLPYVICETQSAFIPNHFITDNILLAYEAHHVIKNKKTGRDGFMSIKLDMFKAYDRVEWSFMKAMLIHLGFGANWVSLIVSYVEFVTYSLLINGEQVGGELSGLTMGNVLQPLSHIMFAYDTLLLGKASIEEAQTIKRIMCLYEQWSRQSVNVQKSTNIFSPNVELWSIPTYTMQFLKLPTQVYKEIDTLLSNYWWGSDTKNKKIHWISWTTLCKSKEEGGLGFRKAQDFNNALLCKQAWRLLTDPNSTLALTYKARYFPNGSFLTAELGTKPSYTWCSLLSIRDLINKGTKWELGNGKNINIWKQRWVNHTQSNMLITPCDADFKDFMVSNLIDEDIGVWKVDLVRSLFFPIVSEAILQISLSHLDRVDIP</sequence>
<comment type="caution">
    <text evidence="2">The sequence shown here is derived from an EMBL/GenBank/DDBJ whole genome shotgun (WGS) entry which is preliminary data.</text>
</comment>
<dbReference type="InterPro" id="IPR000477">
    <property type="entry name" value="RT_dom"/>
</dbReference>
<organism evidence="2 3">
    <name type="scientific">Lithospermum erythrorhizon</name>
    <name type="common">Purple gromwell</name>
    <name type="synonym">Lithospermum officinale var. erythrorhizon</name>
    <dbReference type="NCBI Taxonomy" id="34254"/>
    <lineage>
        <taxon>Eukaryota</taxon>
        <taxon>Viridiplantae</taxon>
        <taxon>Streptophyta</taxon>
        <taxon>Embryophyta</taxon>
        <taxon>Tracheophyta</taxon>
        <taxon>Spermatophyta</taxon>
        <taxon>Magnoliopsida</taxon>
        <taxon>eudicotyledons</taxon>
        <taxon>Gunneridae</taxon>
        <taxon>Pentapetalae</taxon>
        <taxon>asterids</taxon>
        <taxon>lamiids</taxon>
        <taxon>Boraginales</taxon>
        <taxon>Boraginaceae</taxon>
        <taxon>Boraginoideae</taxon>
        <taxon>Lithospermeae</taxon>
        <taxon>Lithospermum</taxon>
    </lineage>
</organism>
<dbReference type="PANTHER" id="PTHR33116:SF86">
    <property type="entry name" value="REVERSE TRANSCRIPTASE DOMAIN-CONTAINING PROTEIN"/>
    <property type="match status" value="1"/>
</dbReference>